<name>A0ABN7WYK8_GIGMA</name>
<feature type="non-terminal residue" evidence="1">
    <location>
        <position position="80"/>
    </location>
</feature>
<accession>A0ABN7WYK8</accession>
<keyword evidence="2" id="KW-1185">Reference proteome</keyword>
<evidence type="ECO:0000313" key="2">
    <source>
        <dbReference type="Proteomes" id="UP000789901"/>
    </source>
</evidence>
<comment type="caution">
    <text evidence="1">The sequence shown here is derived from an EMBL/GenBank/DDBJ whole genome shotgun (WGS) entry which is preliminary data.</text>
</comment>
<proteinExistence type="predicted"/>
<evidence type="ECO:0000313" key="1">
    <source>
        <dbReference type="EMBL" id="CAG8843250.1"/>
    </source>
</evidence>
<dbReference type="EMBL" id="CAJVQB010071767">
    <property type="protein sequence ID" value="CAG8843250.1"/>
    <property type="molecule type" value="Genomic_DNA"/>
</dbReference>
<organism evidence="1 2">
    <name type="scientific">Gigaspora margarita</name>
    <dbReference type="NCBI Taxonomy" id="4874"/>
    <lineage>
        <taxon>Eukaryota</taxon>
        <taxon>Fungi</taxon>
        <taxon>Fungi incertae sedis</taxon>
        <taxon>Mucoromycota</taxon>
        <taxon>Glomeromycotina</taxon>
        <taxon>Glomeromycetes</taxon>
        <taxon>Diversisporales</taxon>
        <taxon>Gigasporaceae</taxon>
        <taxon>Gigaspora</taxon>
    </lineage>
</organism>
<gene>
    <name evidence="1" type="ORF">GMARGA_LOCUS36441</name>
</gene>
<protein>
    <submittedName>
        <fullName evidence="1">46017_t:CDS:1</fullName>
    </submittedName>
</protein>
<sequence>TVNKLLRFTNDPEIQLVTFGYDDITDVFMKVNNKNTCERHLTSLRNIGTKSKSQTNATRTLALVYISNISEIASNARQKI</sequence>
<reference evidence="1 2" key="1">
    <citation type="submission" date="2021-06" db="EMBL/GenBank/DDBJ databases">
        <authorList>
            <person name="Kallberg Y."/>
            <person name="Tangrot J."/>
            <person name="Rosling A."/>
        </authorList>
    </citation>
    <scope>NUCLEOTIDE SEQUENCE [LARGE SCALE GENOMIC DNA]</scope>
    <source>
        <strain evidence="1 2">120-4 pot B 10/14</strain>
    </source>
</reference>
<dbReference type="Proteomes" id="UP000789901">
    <property type="component" value="Unassembled WGS sequence"/>
</dbReference>
<feature type="non-terminal residue" evidence="1">
    <location>
        <position position="1"/>
    </location>
</feature>